<accession>A0ABN7AAK8</accession>
<proteinExistence type="predicted"/>
<dbReference type="Pfam" id="PF03732">
    <property type="entry name" value="Retrotrans_gag"/>
    <property type="match status" value="1"/>
</dbReference>
<dbReference type="Gene3D" id="4.10.60.10">
    <property type="entry name" value="Zinc finger, CCHC-type"/>
    <property type="match status" value="1"/>
</dbReference>
<evidence type="ECO:0000256" key="2">
    <source>
        <dbReference type="SAM" id="MobiDB-lite"/>
    </source>
</evidence>
<keyword evidence="1" id="KW-0479">Metal-binding</keyword>
<name>A0ABN7AAK8_9HEMI</name>
<dbReference type="PANTHER" id="PTHR33223">
    <property type="entry name" value="CCHC-TYPE DOMAIN-CONTAINING PROTEIN"/>
    <property type="match status" value="1"/>
</dbReference>
<evidence type="ECO:0000259" key="3">
    <source>
        <dbReference type="PROSITE" id="PS50158"/>
    </source>
</evidence>
<dbReference type="InterPro" id="IPR001878">
    <property type="entry name" value="Znf_CCHC"/>
</dbReference>
<feature type="compositionally biased region" description="Basic and acidic residues" evidence="2">
    <location>
        <begin position="549"/>
        <end position="558"/>
    </location>
</feature>
<feature type="domain" description="CCHC-type" evidence="3">
    <location>
        <begin position="240"/>
        <end position="256"/>
    </location>
</feature>
<keyword evidence="5" id="KW-1185">Reference proteome</keyword>
<feature type="region of interest" description="Disordered" evidence="2">
    <location>
        <begin position="674"/>
        <end position="704"/>
    </location>
</feature>
<dbReference type="EMBL" id="AP028909">
    <property type="protein sequence ID" value="BES88262.1"/>
    <property type="molecule type" value="Genomic_DNA"/>
</dbReference>
<dbReference type="PROSITE" id="PS50158">
    <property type="entry name" value="ZF_CCHC"/>
    <property type="match status" value="1"/>
</dbReference>
<dbReference type="Proteomes" id="UP001307889">
    <property type="component" value="Chromosome 1"/>
</dbReference>
<dbReference type="SUPFAM" id="SSF57756">
    <property type="entry name" value="Retrovirus zinc finger-like domains"/>
    <property type="match status" value="2"/>
</dbReference>
<dbReference type="SUPFAM" id="SSF50630">
    <property type="entry name" value="Acid proteases"/>
    <property type="match status" value="1"/>
</dbReference>
<reference evidence="4 5" key="1">
    <citation type="submission" date="2023-09" db="EMBL/GenBank/DDBJ databases">
        <title>Nesidiocoris tenuis whole genome shotgun sequence.</title>
        <authorList>
            <person name="Shibata T."/>
            <person name="Shimoda M."/>
            <person name="Kobayashi T."/>
            <person name="Uehara T."/>
        </authorList>
    </citation>
    <scope>NUCLEOTIDE SEQUENCE [LARGE SCALE GENOMIC DNA]</scope>
    <source>
        <strain evidence="4 5">Japan</strain>
    </source>
</reference>
<feature type="region of interest" description="Disordered" evidence="2">
    <location>
        <begin position="326"/>
        <end position="373"/>
    </location>
</feature>
<dbReference type="Pfam" id="PF00098">
    <property type="entry name" value="zf-CCHC"/>
    <property type="match status" value="1"/>
</dbReference>
<dbReference type="InterPro" id="IPR036875">
    <property type="entry name" value="Znf_CCHC_sf"/>
</dbReference>
<dbReference type="SMART" id="SM00343">
    <property type="entry name" value="ZnF_C2HC"/>
    <property type="match status" value="3"/>
</dbReference>
<dbReference type="InterPro" id="IPR021109">
    <property type="entry name" value="Peptidase_aspartic_dom_sf"/>
</dbReference>
<protein>
    <recommendedName>
        <fullName evidence="3">CCHC-type domain-containing protein</fullName>
    </recommendedName>
</protein>
<sequence>MAEPKVFTMEEFMKQFQAVLTPLAQQQQRAPTVEDIPRNILDAIDPWSPEKMDEFPLTYFFSVLEDLTTQLNQHQRLAVLRMKLRGSAQHFIVENPGLKDGPTPYNNVKAALLRWYAKDDPDKLAQRLWTLKKLDTETIRQFAERTRRLAQRLVLAEHGGELDGEKRRTINAKAVRAFVRGLAGQIPVLMAANIPDDLETAVSKAEELCDLLNISSETTEKDQYCLNAIRSGRSESANLKCWFCGEVGHIAVKCPNREANLTNAKTSCRNQADLLLNRPSKPCVFCRGWSHFAIHCSQKPECSFCGIIGHLDKDCSAMQPFQDFISRKSGSPPQYGPPWTSKSAQENVPTAGRQNRIHQVAAPSEPNRSSKNPEMIEPFIPTVSAIGTSLLRVNLVLNQENRLMVVDTGAQASVLNRPVPGVPIEPTMTCATAADGRPLKLRGQQLIDVKLGSHHVRHPFLILSEQNRGLDLLGLDFLRKVPLVIDLTATQPIQLHENRAVAQVGTLPESFDPAPSSRRFYEDDQPTQQWNNVLSATKKGSLEEIETKSTECEKKNAEELTSPPTPATFDASILNISTHRQVTPGNPRRFPIWPHIATALGLVEEEKSEEMSCLPRPRKDSKSRNCNRCRNASKDRTATSQLRSHHLRSRSFLGCRRRRYEYLEGRRDHDFILPETRPPNAAVDIGLQRRGECNGKMPPPPTAK</sequence>
<feature type="region of interest" description="Disordered" evidence="2">
    <location>
        <begin position="613"/>
        <end position="641"/>
    </location>
</feature>
<keyword evidence="1" id="KW-0863">Zinc-finger</keyword>
<gene>
    <name evidence="4" type="ORF">NTJ_01068</name>
</gene>
<feature type="region of interest" description="Disordered" evidence="2">
    <location>
        <begin position="549"/>
        <end position="568"/>
    </location>
</feature>
<keyword evidence="1" id="KW-0862">Zinc</keyword>
<dbReference type="PANTHER" id="PTHR33223:SF6">
    <property type="entry name" value="CCHC-TYPE DOMAIN-CONTAINING PROTEIN"/>
    <property type="match status" value="1"/>
</dbReference>
<evidence type="ECO:0000313" key="5">
    <source>
        <dbReference type="Proteomes" id="UP001307889"/>
    </source>
</evidence>
<dbReference type="InterPro" id="IPR005162">
    <property type="entry name" value="Retrotrans_gag_dom"/>
</dbReference>
<dbReference type="Gene3D" id="2.40.70.10">
    <property type="entry name" value="Acid Proteases"/>
    <property type="match status" value="1"/>
</dbReference>
<organism evidence="4 5">
    <name type="scientific">Nesidiocoris tenuis</name>
    <dbReference type="NCBI Taxonomy" id="355587"/>
    <lineage>
        <taxon>Eukaryota</taxon>
        <taxon>Metazoa</taxon>
        <taxon>Ecdysozoa</taxon>
        <taxon>Arthropoda</taxon>
        <taxon>Hexapoda</taxon>
        <taxon>Insecta</taxon>
        <taxon>Pterygota</taxon>
        <taxon>Neoptera</taxon>
        <taxon>Paraneoptera</taxon>
        <taxon>Hemiptera</taxon>
        <taxon>Heteroptera</taxon>
        <taxon>Panheteroptera</taxon>
        <taxon>Cimicomorpha</taxon>
        <taxon>Miridae</taxon>
        <taxon>Dicyphina</taxon>
        <taxon>Nesidiocoris</taxon>
    </lineage>
</organism>
<evidence type="ECO:0000313" key="4">
    <source>
        <dbReference type="EMBL" id="BES88262.1"/>
    </source>
</evidence>
<evidence type="ECO:0000256" key="1">
    <source>
        <dbReference type="PROSITE-ProRule" id="PRU00047"/>
    </source>
</evidence>